<accession>A0A2U2N6M2</accession>
<comment type="caution">
    <text evidence="2">The sequence shown here is derived from an EMBL/GenBank/DDBJ whole genome shotgun (WGS) entry which is preliminary data.</text>
</comment>
<protein>
    <submittedName>
        <fullName evidence="2">4-vinyl reductase</fullName>
    </submittedName>
</protein>
<dbReference type="InterPro" id="IPR024096">
    <property type="entry name" value="NO_sig/Golgi_transp_ligand-bd"/>
</dbReference>
<feature type="domain" description="DUF5943" evidence="1">
    <location>
        <begin position="3"/>
        <end position="92"/>
    </location>
</feature>
<keyword evidence="3" id="KW-1185">Reference proteome</keyword>
<dbReference type="InterPro" id="IPR045987">
    <property type="entry name" value="DUF5943"/>
</dbReference>
<sequence length="169" mass="18256">MSAPEIPIEVDEATGAWLSNGLPMILLPRHFIVNIWRELAGGPGEESLREAGRRSAAEWCRKEAERTGEDGPTVVRAYFASLSRRGWGRFEVQALDGRHGVARVHVHHSAFVADGRATAPACGFFVSWLEGAMAWLASAGGHGWLPEAVERHCAAAGGGFCELEARPRG</sequence>
<organism evidence="2 3">
    <name type="scientific">Sediminicurvatus halobius</name>
    <dbReference type="NCBI Taxonomy" id="2182432"/>
    <lineage>
        <taxon>Bacteria</taxon>
        <taxon>Pseudomonadati</taxon>
        <taxon>Pseudomonadota</taxon>
        <taxon>Gammaproteobacteria</taxon>
        <taxon>Chromatiales</taxon>
        <taxon>Ectothiorhodospiraceae</taxon>
        <taxon>Sediminicurvatus</taxon>
    </lineage>
</organism>
<gene>
    <name evidence="2" type="ORF">DEM34_04685</name>
</gene>
<evidence type="ECO:0000313" key="3">
    <source>
        <dbReference type="Proteomes" id="UP000245474"/>
    </source>
</evidence>
<name>A0A2U2N6M2_9GAMM</name>
<proteinExistence type="predicted"/>
<dbReference type="RefSeq" id="WP_109676766.1">
    <property type="nucleotide sequence ID" value="NZ_CP086615.1"/>
</dbReference>
<evidence type="ECO:0000259" key="1">
    <source>
        <dbReference type="Pfam" id="PF19367"/>
    </source>
</evidence>
<dbReference type="SUPFAM" id="SSF111126">
    <property type="entry name" value="Ligand-binding domain in the NO signalling and Golgi transport"/>
    <property type="match status" value="1"/>
</dbReference>
<dbReference type="Pfam" id="PF19367">
    <property type="entry name" value="DUF5943"/>
    <property type="match status" value="1"/>
</dbReference>
<dbReference type="AlphaFoldDB" id="A0A2U2N6M2"/>
<dbReference type="Proteomes" id="UP000245474">
    <property type="component" value="Unassembled WGS sequence"/>
</dbReference>
<dbReference type="OrthoDB" id="8264576at2"/>
<evidence type="ECO:0000313" key="2">
    <source>
        <dbReference type="EMBL" id="PWG64629.1"/>
    </source>
</evidence>
<dbReference type="EMBL" id="QFFI01000005">
    <property type="protein sequence ID" value="PWG64629.1"/>
    <property type="molecule type" value="Genomic_DNA"/>
</dbReference>
<reference evidence="2 3" key="1">
    <citation type="submission" date="2018-05" db="EMBL/GenBank/DDBJ databases">
        <title>Spiribacter halobius sp. nov., a moderately halophilic bacterium isolated from marine solar saltern.</title>
        <authorList>
            <person name="Zheng W.-S."/>
            <person name="Lu D.-C."/>
            <person name="Du Z.-J."/>
        </authorList>
    </citation>
    <scope>NUCLEOTIDE SEQUENCE [LARGE SCALE GENOMIC DNA]</scope>
    <source>
        <strain evidence="2 3">E85</strain>
    </source>
</reference>